<evidence type="ECO:0000313" key="2">
    <source>
        <dbReference type="Proteomes" id="UP000614216"/>
    </source>
</evidence>
<gene>
    <name evidence="1" type="ORF">JMN32_23080</name>
</gene>
<organism evidence="1 2">
    <name type="scientific">Fulvivirga marina</name>
    <dbReference type="NCBI Taxonomy" id="2494733"/>
    <lineage>
        <taxon>Bacteria</taxon>
        <taxon>Pseudomonadati</taxon>
        <taxon>Bacteroidota</taxon>
        <taxon>Cytophagia</taxon>
        <taxon>Cytophagales</taxon>
        <taxon>Fulvivirgaceae</taxon>
        <taxon>Fulvivirga</taxon>
    </lineage>
</organism>
<dbReference type="RefSeq" id="WP_202858746.1">
    <property type="nucleotide sequence ID" value="NZ_JAEUGD010000066.1"/>
</dbReference>
<name>A0A937G201_9BACT</name>
<comment type="caution">
    <text evidence="1">The sequence shown here is derived from an EMBL/GenBank/DDBJ whole genome shotgun (WGS) entry which is preliminary data.</text>
</comment>
<sequence>MATMNILFKNVWEKDLDLKERVKEFWRQLKALPENVNVDERARQLVFVAVDDARVIGVTTAQRARIPKLNDNYFYNFRTLIHPKYRIPGLVDKLAVLTRDFLETLYISGQSDCIGLITLIENERLKQERREAVFPSTKMAFIGQTKAGHHIRLYYFKGAKI</sequence>
<evidence type="ECO:0000313" key="1">
    <source>
        <dbReference type="EMBL" id="MBL6449212.1"/>
    </source>
</evidence>
<dbReference type="AlphaFoldDB" id="A0A937G201"/>
<dbReference type="Proteomes" id="UP000614216">
    <property type="component" value="Unassembled WGS sequence"/>
</dbReference>
<proteinExistence type="predicted"/>
<dbReference type="EMBL" id="JAEUGD010000066">
    <property type="protein sequence ID" value="MBL6449212.1"/>
    <property type="molecule type" value="Genomic_DNA"/>
</dbReference>
<keyword evidence="2" id="KW-1185">Reference proteome</keyword>
<protein>
    <submittedName>
        <fullName evidence="1">Uncharacterized protein</fullName>
    </submittedName>
</protein>
<accession>A0A937G201</accession>
<reference evidence="1" key="1">
    <citation type="submission" date="2021-01" db="EMBL/GenBank/DDBJ databases">
        <title>Fulvivirga kasyanovii gen. nov., sp nov., a novel member of the phylum Bacteroidetes isolated from seawater in a mussel farm.</title>
        <authorList>
            <person name="Zhao L.-H."/>
            <person name="Wang Z.-J."/>
        </authorList>
    </citation>
    <scope>NUCLEOTIDE SEQUENCE</scope>
    <source>
        <strain evidence="1">29W222</strain>
    </source>
</reference>